<evidence type="ECO:0000256" key="3">
    <source>
        <dbReference type="ARBA" id="ARBA00022692"/>
    </source>
</evidence>
<dbReference type="GO" id="GO:0016020">
    <property type="term" value="C:membrane"/>
    <property type="evidence" value="ECO:0007669"/>
    <property type="project" value="UniProtKB-SubCell"/>
</dbReference>
<proteinExistence type="inferred from homology"/>
<comment type="subcellular location">
    <subcellularLocation>
        <location evidence="1">Membrane</location>
        <topology evidence="1">Single-pass membrane protein</topology>
    </subcellularLocation>
</comment>
<dbReference type="Proteomes" id="UP000747542">
    <property type="component" value="Unassembled WGS sequence"/>
</dbReference>
<dbReference type="Pfam" id="PF06388">
    <property type="entry name" value="DUF1075"/>
    <property type="match status" value="1"/>
</dbReference>
<keyword evidence="5 6" id="KW-0472">Membrane</keyword>
<gene>
    <name evidence="7" type="ORF">Hamer_G005366</name>
</gene>
<name>A0A8J5MX17_HOMAM</name>
<feature type="transmembrane region" description="Helical" evidence="6">
    <location>
        <begin position="93"/>
        <end position="112"/>
    </location>
</feature>
<comment type="similarity">
    <text evidence="2">Belongs to the UPF0389 family.</text>
</comment>
<comment type="caution">
    <text evidence="7">The sequence shown here is derived from an EMBL/GenBank/DDBJ whole genome shotgun (WGS) entry which is preliminary data.</text>
</comment>
<organism evidence="7 8">
    <name type="scientific">Homarus americanus</name>
    <name type="common">American lobster</name>
    <dbReference type="NCBI Taxonomy" id="6706"/>
    <lineage>
        <taxon>Eukaryota</taxon>
        <taxon>Metazoa</taxon>
        <taxon>Ecdysozoa</taxon>
        <taxon>Arthropoda</taxon>
        <taxon>Crustacea</taxon>
        <taxon>Multicrustacea</taxon>
        <taxon>Malacostraca</taxon>
        <taxon>Eumalacostraca</taxon>
        <taxon>Eucarida</taxon>
        <taxon>Decapoda</taxon>
        <taxon>Pleocyemata</taxon>
        <taxon>Astacidea</taxon>
        <taxon>Nephropoidea</taxon>
        <taxon>Nephropidae</taxon>
        <taxon>Homarus</taxon>
    </lineage>
</organism>
<evidence type="ECO:0000256" key="5">
    <source>
        <dbReference type="ARBA" id="ARBA00023136"/>
    </source>
</evidence>
<keyword evidence="4 6" id="KW-1133">Transmembrane helix</keyword>
<evidence type="ECO:0000256" key="4">
    <source>
        <dbReference type="ARBA" id="ARBA00022989"/>
    </source>
</evidence>
<evidence type="ECO:0000256" key="1">
    <source>
        <dbReference type="ARBA" id="ARBA00004167"/>
    </source>
</evidence>
<dbReference type="EMBL" id="JAHLQT010021845">
    <property type="protein sequence ID" value="KAG7167048.1"/>
    <property type="molecule type" value="Genomic_DNA"/>
</dbReference>
<keyword evidence="3 6" id="KW-0812">Transmembrane</keyword>
<dbReference type="InterPro" id="IPR009432">
    <property type="entry name" value="DUF1075"/>
</dbReference>
<keyword evidence="8" id="KW-1185">Reference proteome</keyword>
<dbReference type="PANTHER" id="PTHR13674:SF5">
    <property type="entry name" value="UPF0389 PROTEIN CG9231"/>
    <property type="match status" value="1"/>
</dbReference>
<evidence type="ECO:0000313" key="7">
    <source>
        <dbReference type="EMBL" id="KAG7167048.1"/>
    </source>
</evidence>
<reference evidence="7" key="1">
    <citation type="journal article" date="2021" name="Sci. Adv.">
        <title>The American lobster genome reveals insights on longevity, neural, and immune adaptations.</title>
        <authorList>
            <person name="Polinski J.M."/>
            <person name="Zimin A.V."/>
            <person name="Clark K.F."/>
            <person name="Kohn A.B."/>
            <person name="Sadowski N."/>
            <person name="Timp W."/>
            <person name="Ptitsyn A."/>
            <person name="Khanna P."/>
            <person name="Romanova D.Y."/>
            <person name="Williams P."/>
            <person name="Greenwood S.J."/>
            <person name="Moroz L.L."/>
            <person name="Walt D.R."/>
            <person name="Bodnar A.G."/>
        </authorList>
    </citation>
    <scope>NUCLEOTIDE SEQUENCE</scope>
    <source>
        <strain evidence="7">GMGI-L3</strain>
    </source>
</reference>
<dbReference type="AlphaFoldDB" id="A0A8J5MX17"/>
<evidence type="ECO:0000313" key="8">
    <source>
        <dbReference type="Proteomes" id="UP000747542"/>
    </source>
</evidence>
<dbReference type="PANTHER" id="PTHR13674">
    <property type="entry name" value="GROWTH AND TRANSFORMATION-DEPENDENT PROTEIN"/>
    <property type="match status" value="1"/>
</dbReference>
<sequence length="149" mass="16820">MVDQLLMLSVASVDGSYCCEDVALLHLSSVQTTSTKAIFTKLPSICRLTDHRVNKFEKYLLVWGGKYKTVQEVPDLVNQDVLERARNKARIKINIMMCVATLLSCLAMVYAGKRAQKRGESVIKMNEDWHKKYNEEAKIAQAKADHASN</sequence>
<evidence type="ECO:0000256" key="6">
    <source>
        <dbReference type="SAM" id="Phobius"/>
    </source>
</evidence>
<protein>
    <submittedName>
        <fullName evidence="7">UPF0389 protein</fullName>
    </submittedName>
</protein>
<evidence type="ECO:0000256" key="2">
    <source>
        <dbReference type="ARBA" id="ARBA00007363"/>
    </source>
</evidence>
<accession>A0A8J5MX17</accession>